<protein>
    <submittedName>
        <fullName evidence="1">Uncharacterized protein</fullName>
    </submittedName>
</protein>
<sequence>MKRSLEMVESSASAPFLPPPVLPDEFLPDLLVDLCHKSNEQRLRFFSPSLSKALKTVPLHAGKTGKSDSERSTTCGPCAFTVAEDPGCKNAKFLSAVNHYFHNAYYQVPFWITKFATIIVNRFRNVYHYAQVPLRPETTDL</sequence>
<dbReference type="AlphaFoldDB" id="M7YS69"/>
<evidence type="ECO:0000313" key="1">
    <source>
        <dbReference type="EMBL" id="EMS49916.1"/>
    </source>
</evidence>
<proteinExistence type="predicted"/>
<accession>M7YS69</accession>
<gene>
    <name evidence="1" type="ORF">TRIUR3_21291</name>
</gene>
<reference evidence="1" key="1">
    <citation type="journal article" date="2013" name="Nature">
        <title>Draft genome of the wheat A-genome progenitor Triticum urartu.</title>
        <authorList>
            <person name="Ling H.Q."/>
            <person name="Zhao S."/>
            <person name="Liu D."/>
            <person name="Wang J."/>
            <person name="Sun H."/>
            <person name="Zhang C."/>
            <person name="Fan H."/>
            <person name="Li D."/>
            <person name="Dong L."/>
            <person name="Tao Y."/>
            <person name="Gao C."/>
            <person name="Wu H."/>
            <person name="Li Y."/>
            <person name="Cui Y."/>
            <person name="Guo X."/>
            <person name="Zheng S."/>
            <person name="Wang B."/>
            <person name="Yu K."/>
            <person name="Liang Q."/>
            <person name="Yang W."/>
            <person name="Lou X."/>
            <person name="Chen J."/>
            <person name="Feng M."/>
            <person name="Jian J."/>
            <person name="Zhang X."/>
            <person name="Luo G."/>
            <person name="Jiang Y."/>
            <person name="Liu J."/>
            <person name="Wang Z."/>
            <person name="Sha Y."/>
            <person name="Zhang B."/>
            <person name="Wu H."/>
            <person name="Tang D."/>
            <person name="Shen Q."/>
            <person name="Xue P."/>
            <person name="Zou S."/>
            <person name="Wang X."/>
            <person name="Liu X."/>
            <person name="Wang F."/>
            <person name="Yang Y."/>
            <person name="An X."/>
            <person name="Dong Z."/>
            <person name="Zhang K."/>
            <person name="Zhang X."/>
            <person name="Luo M.C."/>
            <person name="Dvorak J."/>
            <person name="Tong Y."/>
            <person name="Wang J."/>
            <person name="Yang H."/>
            <person name="Li Z."/>
            <person name="Wang D."/>
            <person name="Zhang A."/>
            <person name="Wang J."/>
        </authorList>
    </citation>
    <scope>NUCLEOTIDE SEQUENCE</scope>
</reference>
<organism evidence="1">
    <name type="scientific">Triticum urartu</name>
    <name type="common">Red wild einkorn</name>
    <name type="synonym">Crithodium urartu</name>
    <dbReference type="NCBI Taxonomy" id="4572"/>
    <lineage>
        <taxon>Eukaryota</taxon>
        <taxon>Viridiplantae</taxon>
        <taxon>Streptophyta</taxon>
        <taxon>Embryophyta</taxon>
        <taxon>Tracheophyta</taxon>
        <taxon>Spermatophyta</taxon>
        <taxon>Magnoliopsida</taxon>
        <taxon>Liliopsida</taxon>
        <taxon>Poales</taxon>
        <taxon>Poaceae</taxon>
        <taxon>BOP clade</taxon>
        <taxon>Pooideae</taxon>
        <taxon>Triticodae</taxon>
        <taxon>Triticeae</taxon>
        <taxon>Triticinae</taxon>
        <taxon>Triticum</taxon>
    </lineage>
</organism>
<name>M7YS69_TRIUA</name>
<dbReference type="EMBL" id="KD237067">
    <property type="protein sequence ID" value="EMS49916.1"/>
    <property type="molecule type" value="Genomic_DNA"/>
</dbReference>